<evidence type="ECO:0000313" key="2">
    <source>
        <dbReference type="Proteomes" id="UP000053825"/>
    </source>
</evidence>
<dbReference type="AlphaFoldDB" id="A0A0L7RJG1"/>
<reference evidence="1 2" key="1">
    <citation type="submission" date="2015-07" db="EMBL/GenBank/DDBJ databases">
        <title>The genome of Habropoda laboriosa.</title>
        <authorList>
            <person name="Pan H."/>
            <person name="Kapheim K."/>
        </authorList>
    </citation>
    <scope>NUCLEOTIDE SEQUENCE [LARGE SCALE GENOMIC DNA]</scope>
    <source>
        <strain evidence="1">0110345459</strain>
    </source>
</reference>
<organism evidence="1 2">
    <name type="scientific">Habropoda laboriosa</name>
    <dbReference type="NCBI Taxonomy" id="597456"/>
    <lineage>
        <taxon>Eukaryota</taxon>
        <taxon>Metazoa</taxon>
        <taxon>Ecdysozoa</taxon>
        <taxon>Arthropoda</taxon>
        <taxon>Hexapoda</taxon>
        <taxon>Insecta</taxon>
        <taxon>Pterygota</taxon>
        <taxon>Neoptera</taxon>
        <taxon>Endopterygota</taxon>
        <taxon>Hymenoptera</taxon>
        <taxon>Apocrita</taxon>
        <taxon>Aculeata</taxon>
        <taxon>Apoidea</taxon>
        <taxon>Anthophila</taxon>
        <taxon>Apidae</taxon>
        <taxon>Habropoda</taxon>
    </lineage>
</organism>
<keyword evidence="2" id="KW-1185">Reference proteome</keyword>
<evidence type="ECO:0000313" key="1">
    <source>
        <dbReference type="EMBL" id="KOC70861.1"/>
    </source>
</evidence>
<accession>A0A0L7RJG1</accession>
<sequence length="55" mass="6231">MSQNKKLQEVLDEVEEVRGLIQLVVENVTIVKDLHNNVLSYSNKGKIEIPNVVLT</sequence>
<proteinExistence type="predicted"/>
<dbReference type="EMBL" id="KQ414582">
    <property type="protein sequence ID" value="KOC70861.1"/>
    <property type="molecule type" value="Genomic_DNA"/>
</dbReference>
<dbReference type="OrthoDB" id="21416at2759"/>
<gene>
    <name evidence="1" type="ORF">WH47_02127</name>
</gene>
<protein>
    <submittedName>
        <fullName evidence="1">Uncharacterized protein</fullName>
    </submittedName>
</protein>
<dbReference type="Gene3D" id="1.20.58.70">
    <property type="match status" value="1"/>
</dbReference>
<name>A0A0L7RJG1_9HYME</name>
<dbReference type="Proteomes" id="UP000053825">
    <property type="component" value="Unassembled WGS sequence"/>
</dbReference>